<keyword evidence="9" id="KW-1185">Reference proteome</keyword>
<dbReference type="Proteomes" id="UP000182347">
    <property type="component" value="Unassembled WGS sequence"/>
</dbReference>
<feature type="transmembrane region" description="Helical" evidence="4">
    <location>
        <begin position="132"/>
        <end position="155"/>
    </location>
</feature>
<dbReference type="CDD" id="cd00077">
    <property type="entry name" value="HDc"/>
    <property type="match status" value="1"/>
</dbReference>
<dbReference type="InterPro" id="IPR052020">
    <property type="entry name" value="Cyclic_di-GMP/3'3'-cGAMP_PDE"/>
</dbReference>
<dbReference type="PANTHER" id="PTHR45228">
    <property type="entry name" value="CYCLIC DI-GMP PHOSPHODIESTERASE TM_0186-RELATED"/>
    <property type="match status" value="1"/>
</dbReference>
<feature type="transmembrane region" description="Helical" evidence="4">
    <location>
        <begin position="12"/>
        <end position="30"/>
    </location>
</feature>
<evidence type="ECO:0000313" key="8">
    <source>
        <dbReference type="EMBL" id="SDL81340.1"/>
    </source>
</evidence>
<keyword evidence="3 4" id="KW-0472">Membrane</keyword>
<dbReference type="RefSeq" id="WP_074597589.1">
    <property type="nucleotide sequence ID" value="NZ_FNHF01000001.1"/>
</dbReference>
<feature type="transmembrane region" description="Helical" evidence="4">
    <location>
        <begin position="193"/>
        <end position="215"/>
    </location>
</feature>
<dbReference type="Gene3D" id="1.10.3210.10">
    <property type="entry name" value="Hypothetical protein af1432"/>
    <property type="match status" value="1"/>
</dbReference>
<gene>
    <name evidence="8" type="ORF">SAMN05216244_0844</name>
</gene>
<dbReference type="Pfam" id="PF00672">
    <property type="entry name" value="HAMP"/>
    <property type="match status" value="1"/>
</dbReference>
<dbReference type="STRING" id="482461.SAMN05216244_0844"/>
<keyword evidence="4" id="KW-0812">Transmembrane</keyword>
<feature type="transmembrane region" description="Helical" evidence="4">
    <location>
        <begin position="42"/>
        <end position="62"/>
    </location>
</feature>
<dbReference type="InterPro" id="IPR006674">
    <property type="entry name" value="HD_domain"/>
</dbReference>
<evidence type="ECO:0000256" key="3">
    <source>
        <dbReference type="ARBA" id="ARBA00023136"/>
    </source>
</evidence>
<evidence type="ECO:0000259" key="5">
    <source>
        <dbReference type="PROSITE" id="PS50885"/>
    </source>
</evidence>
<accession>A0A1G9N4E5</accession>
<dbReference type="EMBL" id="FNHF01000001">
    <property type="protein sequence ID" value="SDL81340.1"/>
    <property type="molecule type" value="Genomic_DNA"/>
</dbReference>
<keyword evidence="4" id="KW-1133">Transmembrane helix</keyword>
<dbReference type="OrthoDB" id="9759601at2"/>
<dbReference type="SUPFAM" id="SSF109604">
    <property type="entry name" value="HD-domain/PDEase-like"/>
    <property type="match status" value="1"/>
</dbReference>
<keyword evidence="2" id="KW-1003">Cell membrane</keyword>
<comment type="subcellular location">
    <subcellularLocation>
        <location evidence="1">Cell membrane</location>
    </subcellularLocation>
</comment>
<name>A0A1G9N4E5_9BACI</name>
<feature type="domain" description="HD-GYP" evidence="7">
    <location>
        <begin position="304"/>
        <end position="502"/>
    </location>
</feature>
<dbReference type="InterPro" id="IPR037522">
    <property type="entry name" value="HD_GYP_dom"/>
</dbReference>
<evidence type="ECO:0000256" key="1">
    <source>
        <dbReference type="ARBA" id="ARBA00004236"/>
    </source>
</evidence>
<evidence type="ECO:0000256" key="4">
    <source>
        <dbReference type="SAM" id="Phobius"/>
    </source>
</evidence>
<dbReference type="AlphaFoldDB" id="A0A1G9N4E5"/>
<dbReference type="PROSITE" id="PS51831">
    <property type="entry name" value="HD"/>
    <property type="match status" value="1"/>
</dbReference>
<organism evidence="8 9">
    <name type="scientific">Sediminibacillus halophilus</name>
    <dbReference type="NCBI Taxonomy" id="482461"/>
    <lineage>
        <taxon>Bacteria</taxon>
        <taxon>Bacillati</taxon>
        <taxon>Bacillota</taxon>
        <taxon>Bacilli</taxon>
        <taxon>Bacillales</taxon>
        <taxon>Bacillaceae</taxon>
        <taxon>Sediminibacillus</taxon>
    </lineage>
</organism>
<evidence type="ECO:0000313" key="9">
    <source>
        <dbReference type="Proteomes" id="UP000182347"/>
    </source>
</evidence>
<dbReference type="PROSITE" id="PS51832">
    <property type="entry name" value="HD_GYP"/>
    <property type="match status" value="1"/>
</dbReference>
<dbReference type="InterPro" id="IPR003660">
    <property type="entry name" value="HAMP_dom"/>
</dbReference>
<evidence type="ECO:0000256" key="2">
    <source>
        <dbReference type="ARBA" id="ARBA00022475"/>
    </source>
</evidence>
<dbReference type="GO" id="GO:0005886">
    <property type="term" value="C:plasma membrane"/>
    <property type="evidence" value="ECO:0007669"/>
    <property type="project" value="UniProtKB-SubCell"/>
</dbReference>
<dbReference type="SMART" id="SM00304">
    <property type="entry name" value="HAMP"/>
    <property type="match status" value="1"/>
</dbReference>
<feature type="transmembrane region" description="Helical" evidence="4">
    <location>
        <begin position="227"/>
        <end position="249"/>
    </location>
</feature>
<protein>
    <submittedName>
        <fullName evidence="8">HAMP domain-containing protein</fullName>
    </submittedName>
</protein>
<dbReference type="GO" id="GO:0007165">
    <property type="term" value="P:signal transduction"/>
    <property type="evidence" value="ECO:0007669"/>
    <property type="project" value="InterPro"/>
</dbReference>
<sequence>MSYNKLAIKLLLNYLIGSLIAVFVFCRIFIFHPLQVSKSETIVILGLVMVSFIVMLIMEYSAYSKQIAPIKKVLKYRRPTLLRVEAAYQCAHRFPLLSFQRIILPHFIGITAPAAILTILAINTGLLSFPYYYAFIACIAALLIAFMHGMIEYYLTSLVMRRVMKFLKEKGNELFQRDISHGAHLLLSIKKKFYFSAALLSVFPMLLFAAATTLRLHESGSAFLMEYIVWAVIVVIIVLAFALFGSNLLSHDIQEPVEQLQNGMRKVEAGDLAKLNNYYSDEFRDLINGFNHMVDSILEKKQMSEQLHDSFFTVFAATLDARDPYTAGHSIRVAEYAQHIGRRYGLSESELALLKQSALLHDIGKIGIRDEILLKDGKLTTSEYETIKLHTIIGEQILQEIQPSEAITPLLPGVRHHHERFDGYGYPDRLAGESIPLFGRILAVADAFDAMTSDRNYRKGMSFKKAFAILEEGKGSQWDPRFVDLFIAWYQTEYRKQASLKAVNE</sequence>
<dbReference type="PROSITE" id="PS50885">
    <property type="entry name" value="HAMP"/>
    <property type="match status" value="1"/>
</dbReference>
<dbReference type="SMART" id="SM00471">
    <property type="entry name" value="HDc"/>
    <property type="match status" value="1"/>
</dbReference>
<feature type="domain" description="HD" evidence="6">
    <location>
        <begin position="326"/>
        <end position="451"/>
    </location>
</feature>
<evidence type="ECO:0000259" key="7">
    <source>
        <dbReference type="PROSITE" id="PS51832"/>
    </source>
</evidence>
<feature type="domain" description="HAMP" evidence="5">
    <location>
        <begin position="251"/>
        <end position="302"/>
    </location>
</feature>
<dbReference type="Gene3D" id="6.10.340.10">
    <property type="match status" value="1"/>
</dbReference>
<reference evidence="9" key="1">
    <citation type="submission" date="2016-10" db="EMBL/GenBank/DDBJ databases">
        <authorList>
            <person name="Varghese N."/>
            <person name="Submissions S."/>
        </authorList>
    </citation>
    <scope>NUCLEOTIDE SEQUENCE [LARGE SCALE GENOMIC DNA]</scope>
    <source>
        <strain evidence="9">CGMCC 1.6199</strain>
    </source>
</reference>
<dbReference type="InterPro" id="IPR003607">
    <property type="entry name" value="HD/PDEase_dom"/>
</dbReference>
<dbReference type="CDD" id="cd06225">
    <property type="entry name" value="HAMP"/>
    <property type="match status" value="1"/>
</dbReference>
<feature type="transmembrane region" description="Helical" evidence="4">
    <location>
        <begin position="102"/>
        <end position="126"/>
    </location>
</feature>
<evidence type="ECO:0000259" key="6">
    <source>
        <dbReference type="PROSITE" id="PS51831"/>
    </source>
</evidence>
<dbReference type="Pfam" id="PF13487">
    <property type="entry name" value="HD_5"/>
    <property type="match status" value="1"/>
</dbReference>
<proteinExistence type="predicted"/>